<feature type="compositionally biased region" description="Basic and acidic residues" evidence="5">
    <location>
        <begin position="426"/>
        <end position="443"/>
    </location>
</feature>
<dbReference type="AlphaFoldDB" id="A0A2G9I1T0"/>
<dbReference type="SMART" id="SM00336">
    <property type="entry name" value="BBOX"/>
    <property type="match status" value="2"/>
</dbReference>
<evidence type="ECO:0000259" key="6">
    <source>
        <dbReference type="PROSITE" id="PS50119"/>
    </source>
</evidence>
<dbReference type="PANTHER" id="PTHR31717:SF40">
    <property type="entry name" value="ZINC FINGER PROTEIN CONSTANS-LIKE 10"/>
    <property type="match status" value="1"/>
</dbReference>
<name>A0A2G9I1T0_9LAMI</name>
<keyword evidence="3" id="KW-0862">Zinc</keyword>
<dbReference type="CDD" id="cd19821">
    <property type="entry name" value="Bbox1_BBX-like"/>
    <property type="match status" value="1"/>
</dbReference>
<feature type="region of interest" description="Disordered" evidence="5">
    <location>
        <begin position="344"/>
        <end position="363"/>
    </location>
</feature>
<accession>A0A2G9I1T0</accession>
<feature type="domain" description="B box-type" evidence="6">
    <location>
        <begin position="43"/>
        <end position="86"/>
    </location>
</feature>
<evidence type="ECO:0000256" key="5">
    <source>
        <dbReference type="SAM" id="MobiDB-lite"/>
    </source>
</evidence>
<evidence type="ECO:0000256" key="1">
    <source>
        <dbReference type="ARBA" id="ARBA00022723"/>
    </source>
</evidence>
<keyword evidence="8" id="KW-1185">Reference proteome</keyword>
<dbReference type="PROSITE" id="PS50119">
    <property type="entry name" value="ZF_BBOX"/>
    <property type="match status" value="1"/>
</dbReference>
<evidence type="ECO:0000313" key="8">
    <source>
        <dbReference type="Proteomes" id="UP000231279"/>
    </source>
</evidence>
<feature type="region of interest" description="Disordered" evidence="5">
    <location>
        <begin position="372"/>
        <end position="452"/>
    </location>
</feature>
<keyword evidence="1" id="KW-0479">Metal-binding</keyword>
<proteinExistence type="predicted"/>
<sequence>MEKRCEFCMALSPVVYCKADAAHLCLSCDARVHSANALSYRHPRTLVCESCRYQPAHVRCFDHGMFMCQTCDTSHHVSFQHQKRVISCYTGCPSAKDLAALWGFDLNKFQSNSNGSEEGSSKKGKKVVKDDNQHHNSNLILQQIMDLEMLQLSEGVGISCLVHVKDRTGGLLFSHNNHMEHFGGNLEFHQMGSPLDDTTEEHLSSPFSQLDNLTSSGNPLNGDSFWQCKSPVHNNEIWLQSMQDLGVCDEVQCFDDVKIPDVDLTFRNFEELFGSEQEPNRALVDDKDMECSFEEKHPSPSKLDRACASTIEDISGPSPAYLLQQSNNVYKGTDASDQVHQLQTTNHRPSPIRPSYSTSSFSVSRITGESIGSEYKDDELSPTFPKQLHSRGSYDSENGKENVTIRQKVKKVSRHEKQPQYTSPKSKSDGNKRERDQVSKVEGSEYDSANVT</sequence>
<dbReference type="GO" id="GO:0008270">
    <property type="term" value="F:zinc ion binding"/>
    <property type="evidence" value="ECO:0007669"/>
    <property type="project" value="UniProtKB-KW"/>
</dbReference>
<feature type="region of interest" description="Disordered" evidence="5">
    <location>
        <begin position="112"/>
        <end position="131"/>
    </location>
</feature>
<dbReference type="InterPro" id="IPR049808">
    <property type="entry name" value="CONSTANS-like_Bbox1"/>
</dbReference>
<reference evidence="8" key="1">
    <citation type="journal article" date="2018" name="Gigascience">
        <title>Genome assembly of the Pink Ipe (Handroanthus impetiginosus, Bignoniaceae), a highly valued, ecologically keystone Neotropical timber forest tree.</title>
        <authorList>
            <person name="Silva-Junior O.B."/>
            <person name="Grattapaglia D."/>
            <person name="Novaes E."/>
            <person name="Collevatti R.G."/>
        </authorList>
    </citation>
    <scope>NUCLEOTIDE SEQUENCE [LARGE SCALE GENOMIC DNA]</scope>
    <source>
        <strain evidence="8">cv. UFG-1</strain>
    </source>
</reference>
<comment type="caution">
    <text evidence="7">The sequence shown here is derived from an EMBL/GenBank/DDBJ whole genome shotgun (WGS) entry which is preliminary data.</text>
</comment>
<evidence type="ECO:0000256" key="3">
    <source>
        <dbReference type="ARBA" id="ARBA00022833"/>
    </source>
</evidence>
<evidence type="ECO:0000256" key="2">
    <source>
        <dbReference type="ARBA" id="ARBA00022771"/>
    </source>
</evidence>
<dbReference type="PANTHER" id="PTHR31717">
    <property type="entry name" value="ZINC FINGER PROTEIN CONSTANS-LIKE 10"/>
    <property type="match status" value="1"/>
</dbReference>
<dbReference type="EMBL" id="NKXS01000524">
    <property type="protein sequence ID" value="PIN23704.1"/>
    <property type="molecule type" value="Genomic_DNA"/>
</dbReference>
<evidence type="ECO:0000313" key="7">
    <source>
        <dbReference type="EMBL" id="PIN23704.1"/>
    </source>
</evidence>
<protein>
    <recommendedName>
        <fullName evidence="6">B box-type domain-containing protein</fullName>
    </recommendedName>
</protein>
<evidence type="ECO:0000256" key="4">
    <source>
        <dbReference type="PROSITE-ProRule" id="PRU00024"/>
    </source>
</evidence>
<dbReference type="Proteomes" id="UP000231279">
    <property type="component" value="Unassembled WGS sequence"/>
</dbReference>
<dbReference type="InterPro" id="IPR000315">
    <property type="entry name" value="Znf_B-box"/>
</dbReference>
<keyword evidence="2 4" id="KW-0863">Zinc-finger</keyword>
<organism evidence="7 8">
    <name type="scientific">Handroanthus impetiginosus</name>
    <dbReference type="NCBI Taxonomy" id="429701"/>
    <lineage>
        <taxon>Eukaryota</taxon>
        <taxon>Viridiplantae</taxon>
        <taxon>Streptophyta</taxon>
        <taxon>Embryophyta</taxon>
        <taxon>Tracheophyta</taxon>
        <taxon>Spermatophyta</taxon>
        <taxon>Magnoliopsida</taxon>
        <taxon>eudicotyledons</taxon>
        <taxon>Gunneridae</taxon>
        <taxon>Pentapetalae</taxon>
        <taxon>asterids</taxon>
        <taxon>lamiids</taxon>
        <taxon>Lamiales</taxon>
        <taxon>Bignoniaceae</taxon>
        <taxon>Crescentiina</taxon>
        <taxon>Tabebuia alliance</taxon>
        <taxon>Handroanthus</taxon>
    </lineage>
</organism>
<gene>
    <name evidence="7" type="ORF">CDL12_03568</name>
</gene>
<dbReference type="OrthoDB" id="1588981at2759"/>